<name>A0A086T5K5_HAPC1</name>
<dbReference type="Gene3D" id="1.10.4080.10">
    <property type="entry name" value="ADP-ribosylation/Crystallin J1"/>
    <property type="match status" value="1"/>
</dbReference>
<dbReference type="HOGENOM" id="CLU_2775360_0_0_1"/>
<organism evidence="1 2">
    <name type="scientific">Hapsidospora chrysogenum (strain ATCC 11550 / CBS 779.69 / DSM 880 / IAM 14645 / JCM 23072 / IMI 49137)</name>
    <name type="common">Acremonium chrysogenum</name>
    <dbReference type="NCBI Taxonomy" id="857340"/>
    <lineage>
        <taxon>Eukaryota</taxon>
        <taxon>Fungi</taxon>
        <taxon>Dikarya</taxon>
        <taxon>Ascomycota</taxon>
        <taxon>Pezizomycotina</taxon>
        <taxon>Sordariomycetes</taxon>
        <taxon>Hypocreomycetidae</taxon>
        <taxon>Hypocreales</taxon>
        <taxon>Bionectriaceae</taxon>
        <taxon>Hapsidospora</taxon>
    </lineage>
</organism>
<dbReference type="EMBL" id="JPKY01000045">
    <property type="protein sequence ID" value="KFH44637.1"/>
    <property type="molecule type" value="Genomic_DNA"/>
</dbReference>
<dbReference type="OrthoDB" id="2021138at2759"/>
<proteinExistence type="predicted"/>
<dbReference type="InterPro" id="IPR036705">
    <property type="entry name" value="Ribosyl_crysJ1_sf"/>
</dbReference>
<evidence type="ECO:0000313" key="2">
    <source>
        <dbReference type="Proteomes" id="UP000029964"/>
    </source>
</evidence>
<gene>
    <name evidence="1" type="ORF">ACRE_045850</name>
</gene>
<evidence type="ECO:0000313" key="1">
    <source>
        <dbReference type="EMBL" id="KFH44637.1"/>
    </source>
</evidence>
<comment type="caution">
    <text evidence="1">The sequence shown here is derived from an EMBL/GenBank/DDBJ whole genome shotgun (WGS) entry which is preliminary data.</text>
</comment>
<reference evidence="2" key="1">
    <citation type="journal article" date="2014" name="Genome Announc.">
        <title>Genome sequence and annotation of Acremonium chrysogenum, producer of the beta-lactam antibiotic cephalosporin C.</title>
        <authorList>
            <person name="Terfehr D."/>
            <person name="Dahlmann T.A."/>
            <person name="Specht T."/>
            <person name="Zadra I."/>
            <person name="Kuernsteiner H."/>
            <person name="Kueck U."/>
        </authorList>
    </citation>
    <scope>NUCLEOTIDE SEQUENCE [LARGE SCALE GENOMIC DNA]</scope>
    <source>
        <strain evidence="2">ATCC 11550 / CBS 779.69 / DSM 880 / IAM 14645 / JCM 23072 / IMI 49137</strain>
    </source>
</reference>
<sequence>MAEYVKPNAREAVARPTLHDRVLGCLFDSALGDALGFYTGFLSNDLASLPCRSRIFTVSPSLGGDAVPT</sequence>
<dbReference type="AlphaFoldDB" id="A0A086T5K5"/>
<dbReference type="Proteomes" id="UP000029964">
    <property type="component" value="Unassembled WGS sequence"/>
</dbReference>
<accession>A0A086T5K5</accession>
<keyword evidence="2" id="KW-1185">Reference proteome</keyword>
<protein>
    <submittedName>
        <fullName evidence="1">Uncharacterized protein</fullName>
    </submittedName>
</protein>
<dbReference type="SUPFAM" id="SSF101478">
    <property type="entry name" value="ADP-ribosylglycohydrolase"/>
    <property type="match status" value="1"/>
</dbReference>